<reference evidence="2 3" key="1">
    <citation type="submission" date="2023-07" db="EMBL/GenBank/DDBJ databases">
        <title>Sorghum-associated microbial communities from plants grown in Nebraska, USA.</title>
        <authorList>
            <person name="Schachtman D."/>
        </authorList>
    </citation>
    <scope>NUCLEOTIDE SEQUENCE [LARGE SCALE GENOMIC DNA]</scope>
    <source>
        <strain evidence="2 3">CC523</strain>
    </source>
</reference>
<organism evidence="2 3">
    <name type="scientific">Paenarthrobacter nicotinovorans</name>
    <name type="common">Arthrobacter nicotinovorans</name>
    <dbReference type="NCBI Taxonomy" id="29320"/>
    <lineage>
        <taxon>Bacteria</taxon>
        <taxon>Bacillati</taxon>
        <taxon>Actinomycetota</taxon>
        <taxon>Actinomycetes</taxon>
        <taxon>Micrococcales</taxon>
        <taxon>Micrococcaceae</taxon>
        <taxon>Paenarthrobacter</taxon>
    </lineage>
</organism>
<dbReference type="EMBL" id="JAUSSW010000018">
    <property type="protein sequence ID" value="MDQ0104526.1"/>
    <property type="molecule type" value="Genomic_DNA"/>
</dbReference>
<feature type="region of interest" description="Disordered" evidence="1">
    <location>
        <begin position="1"/>
        <end position="73"/>
    </location>
</feature>
<sequence length="73" mass="8090">MHAESQKRESSTATRGLGQHNQHGQPGKHKVPDPPDPDNLPIDYMGSGWDSSRYPSSTPQSLRPTHSSRRRSA</sequence>
<accession>A0ABT9TS71</accession>
<feature type="compositionally biased region" description="Polar residues" evidence="1">
    <location>
        <begin position="11"/>
        <end position="24"/>
    </location>
</feature>
<evidence type="ECO:0000313" key="2">
    <source>
        <dbReference type="EMBL" id="MDQ0104526.1"/>
    </source>
</evidence>
<feature type="compositionally biased region" description="Basic and acidic residues" evidence="1">
    <location>
        <begin position="1"/>
        <end position="10"/>
    </location>
</feature>
<evidence type="ECO:0000313" key="3">
    <source>
        <dbReference type="Proteomes" id="UP001244563"/>
    </source>
</evidence>
<name>A0ABT9TS71_PAENI</name>
<evidence type="ECO:0000256" key="1">
    <source>
        <dbReference type="SAM" id="MobiDB-lite"/>
    </source>
</evidence>
<protein>
    <submittedName>
        <fullName evidence="2">Uncharacterized protein</fullName>
    </submittedName>
</protein>
<gene>
    <name evidence="2" type="ORF">J2T10_004201</name>
</gene>
<dbReference type="Proteomes" id="UP001244563">
    <property type="component" value="Unassembled WGS sequence"/>
</dbReference>
<proteinExistence type="predicted"/>
<feature type="compositionally biased region" description="Polar residues" evidence="1">
    <location>
        <begin position="49"/>
        <end position="65"/>
    </location>
</feature>
<comment type="caution">
    <text evidence="2">The sequence shown here is derived from an EMBL/GenBank/DDBJ whole genome shotgun (WGS) entry which is preliminary data.</text>
</comment>
<keyword evidence="3" id="KW-1185">Reference proteome</keyword>